<keyword evidence="1" id="KW-1133">Transmembrane helix</keyword>
<evidence type="ECO:0000313" key="2">
    <source>
        <dbReference type="EMBL" id="KAK4786385.1"/>
    </source>
</evidence>
<keyword evidence="1" id="KW-0812">Transmembrane</keyword>
<dbReference type="AlphaFoldDB" id="A0AAN7LS04"/>
<feature type="transmembrane region" description="Helical" evidence="1">
    <location>
        <begin position="74"/>
        <end position="94"/>
    </location>
</feature>
<evidence type="ECO:0000256" key="1">
    <source>
        <dbReference type="SAM" id="Phobius"/>
    </source>
</evidence>
<evidence type="ECO:0000313" key="3">
    <source>
        <dbReference type="Proteomes" id="UP001346149"/>
    </source>
</evidence>
<organism evidence="2 3">
    <name type="scientific">Trapa natans</name>
    <name type="common">Water chestnut</name>
    <dbReference type="NCBI Taxonomy" id="22666"/>
    <lineage>
        <taxon>Eukaryota</taxon>
        <taxon>Viridiplantae</taxon>
        <taxon>Streptophyta</taxon>
        <taxon>Embryophyta</taxon>
        <taxon>Tracheophyta</taxon>
        <taxon>Spermatophyta</taxon>
        <taxon>Magnoliopsida</taxon>
        <taxon>eudicotyledons</taxon>
        <taxon>Gunneridae</taxon>
        <taxon>Pentapetalae</taxon>
        <taxon>rosids</taxon>
        <taxon>malvids</taxon>
        <taxon>Myrtales</taxon>
        <taxon>Lythraceae</taxon>
        <taxon>Trapa</taxon>
    </lineage>
</organism>
<accession>A0AAN7LS04</accession>
<name>A0AAN7LS04_TRANT</name>
<dbReference type="Proteomes" id="UP001346149">
    <property type="component" value="Unassembled WGS sequence"/>
</dbReference>
<dbReference type="EMBL" id="JAXQNO010000013">
    <property type="protein sequence ID" value="KAK4786385.1"/>
    <property type="molecule type" value="Genomic_DNA"/>
</dbReference>
<comment type="caution">
    <text evidence="2">The sequence shown here is derived from an EMBL/GenBank/DDBJ whole genome shotgun (WGS) entry which is preliminary data.</text>
</comment>
<sequence>MRLSNEANLLHSSLYMYYRVSSFSACFSSLPLRLVLFWRSAQLEAQVSIWMIIMLPTVLVRTKLKALPFLKKFIVSYAVSVSLFGLNMLMPWPIKAFQG</sequence>
<proteinExistence type="predicted"/>
<gene>
    <name evidence="2" type="ORF">SAY86_003074</name>
</gene>
<protein>
    <submittedName>
        <fullName evidence="2">Uncharacterized protein</fullName>
    </submittedName>
</protein>
<reference evidence="2 3" key="1">
    <citation type="journal article" date="2023" name="Hortic Res">
        <title>Pangenome of water caltrop reveals structural variations and asymmetric subgenome divergence after allopolyploidization.</title>
        <authorList>
            <person name="Zhang X."/>
            <person name="Chen Y."/>
            <person name="Wang L."/>
            <person name="Yuan Y."/>
            <person name="Fang M."/>
            <person name="Shi L."/>
            <person name="Lu R."/>
            <person name="Comes H.P."/>
            <person name="Ma Y."/>
            <person name="Chen Y."/>
            <person name="Huang G."/>
            <person name="Zhou Y."/>
            <person name="Zheng Z."/>
            <person name="Qiu Y."/>
        </authorList>
    </citation>
    <scope>NUCLEOTIDE SEQUENCE [LARGE SCALE GENOMIC DNA]</scope>
    <source>
        <strain evidence="2">F231</strain>
    </source>
</reference>
<feature type="transmembrane region" description="Helical" evidence="1">
    <location>
        <begin position="20"/>
        <end position="39"/>
    </location>
</feature>
<keyword evidence="1" id="KW-0472">Membrane</keyword>
<keyword evidence="3" id="KW-1185">Reference proteome</keyword>